<accession>R0IIH9</accession>
<evidence type="ECO:0000313" key="2">
    <source>
        <dbReference type="EMBL" id="EOA84975.1"/>
    </source>
</evidence>
<keyword evidence="3" id="KW-1185">Reference proteome</keyword>
<feature type="compositionally biased region" description="Basic and acidic residues" evidence="1">
    <location>
        <begin position="138"/>
        <end position="164"/>
    </location>
</feature>
<dbReference type="OrthoDB" id="3797550at2759"/>
<name>R0IIH9_EXST2</name>
<dbReference type="RefSeq" id="XP_008027475.1">
    <property type="nucleotide sequence ID" value="XM_008029284.1"/>
</dbReference>
<evidence type="ECO:0000256" key="1">
    <source>
        <dbReference type="SAM" id="MobiDB-lite"/>
    </source>
</evidence>
<dbReference type="HOGENOM" id="CLU_109897_0_0_1"/>
<protein>
    <submittedName>
        <fullName evidence="2">Uncharacterized protein</fullName>
    </submittedName>
</protein>
<feature type="region of interest" description="Disordered" evidence="1">
    <location>
        <begin position="102"/>
        <end position="164"/>
    </location>
</feature>
<reference evidence="2 3" key="2">
    <citation type="journal article" date="2013" name="PLoS Genet.">
        <title>Comparative genome structure, secondary metabolite, and effector coding capacity across Cochliobolus pathogens.</title>
        <authorList>
            <person name="Condon B.J."/>
            <person name="Leng Y."/>
            <person name="Wu D."/>
            <person name="Bushley K.E."/>
            <person name="Ohm R.A."/>
            <person name="Otillar R."/>
            <person name="Martin J."/>
            <person name="Schackwitz W."/>
            <person name="Grimwood J."/>
            <person name="MohdZainudin N."/>
            <person name="Xue C."/>
            <person name="Wang R."/>
            <person name="Manning V.A."/>
            <person name="Dhillon B."/>
            <person name="Tu Z.J."/>
            <person name="Steffenson B.J."/>
            <person name="Salamov A."/>
            <person name="Sun H."/>
            <person name="Lowry S."/>
            <person name="LaButti K."/>
            <person name="Han J."/>
            <person name="Copeland A."/>
            <person name="Lindquist E."/>
            <person name="Barry K."/>
            <person name="Schmutz J."/>
            <person name="Baker S.E."/>
            <person name="Ciuffetti L.M."/>
            <person name="Grigoriev I.V."/>
            <person name="Zhong S."/>
            <person name="Turgeon B.G."/>
        </authorList>
    </citation>
    <scope>NUCLEOTIDE SEQUENCE [LARGE SCALE GENOMIC DNA]</scope>
    <source>
        <strain evidence="3">28A</strain>
    </source>
</reference>
<proteinExistence type="predicted"/>
<reference evidence="2 3" key="1">
    <citation type="journal article" date="2012" name="PLoS Pathog.">
        <title>Diverse lifestyles and strategies of plant pathogenesis encoded in the genomes of eighteen Dothideomycetes fungi.</title>
        <authorList>
            <person name="Ohm R.A."/>
            <person name="Feau N."/>
            <person name="Henrissat B."/>
            <person name="Schoch C.L."/>
            <person name="Horwitz B.A."/>
            <person name="Barry K.W."/>
            <person name="Condon B.J."/>
            <person name="Copeland A.C."/>
            <person name="Dhillon B."/>
            <person name="Glaser F."/>
            <person name="Hesse C.N."/>
            <person name="Kosti I."/>
            <person name="LaButti K."/>
            <person name="Lindquist E.A."/>
            <person name="Lucas S."/>
            <person name="Salamov A.A."/>
            <person name="Bradshaw R.E."/>
            <person name="Ciuffetti L."/>
            <person name="Hamelin R.C."/>
            <person name="Kema G.H.J."/>
            <person name="Lawrence C."/>
            <person name="Scott J.A."/>
            <person name="Spatafora J.W."/>
            <person name="Turgeon B.G."/>
            <person name="de Wit P.J.G.M."/>
            <person name="Zhong S."/>
            <person name="Goodwin S.B."/>
            <person name="Grigoriev I.V."/>
        </authorList>
    </citation>
    <scope>NUCLEOTIDE SEQUENCE [LARGE SCALE GENOMIC DNA]</scope>
    <source>
        <strain evidence="3">28A</strain>
    </source>
</reference>
<sequence length="164" mass="16874">MKPEAIDAFTTDTMRPEALEAAKAPVAQDSMQPASTGSSGTEQVLPDTDATPADSSSESTAPTATDSKGETAGATTLVAEVLQGAKSAVDDALTWAEKKVGSLGLEQGSTGPYDSPATCMPSDLDAIASGILPAMPSKKHDEQDPKAKKDENEDDKCKEEGTTE</sequence>
<organism evidence="2 3">
    <name type="scientific">Exserohilum turcicum (strain 28A)</name>
    <name type="common">Northern leaf blight fungus</name>
    <name type="synonym">Setosphaeria turcica</name>
    <dbReference type="NCBI Taxonomy" id="671987"/>
    <lineage>
        <taxon>Eukaryota</taxon>
        <taxon>Fungi</taxon>
        <taxon>Dikarya</taxon>
        <taxon>Ascomycota</taxon>
        <taxon>Pezizomycotina</taxon>
        <taxon>Dothideomycetes</taxon>
        <taxon>Pleosporomycetidae</taxon>
        <taxon>Pleosporales</taxon>
        <taxon>Pleosporineae</taxon>
        <taxon>Pleosporaceae</taxon>
        <taxon>Exserohilum</taxon>
    </lineage>
</organism>
<feature type="compositionally biased region" description="Polar residues" evidence="1">
    <location>
        <begin position="53"/>
        <end position="66"/>
    </location>
</feature>
<feature type="compositionally biased region" description="Polar residues" evidence="1">
    <location>
        <begin position="29"/>
        <end position="42"/>
    </location>
</feature>
<dbReference type="Proteomes" id="UP000016935">
    <property type="component" value="Unassembled WGS sequence"/>
</dbReference>
<gene>
    <name evidence="2" type="ORF">SETTUDRAFT_179554</name>
</gene>
<dbReference type="EMBL" id="KB908703">
    <property type="protein sequence ID" value="EOA84975.1"/>
    <property type="molecule type" value="Genomic_DNA"/>
</dbReference>
<dbReference type="AlphaFoldDB" id="R0IIH9"/>
<feature type="region of interest" description="Disordered" evidence="1">
    <location>
        <begin position="1"/>
        <end position="72"/>
    </location>
</feature>
<evidence type="ECO:0000313" key="3">
    <source>
        <dbReference type="Proteomes" id="UP000016935"/>
    </source>
</evidence>
<dbReference type="eggNOG" id="ENOG502R1AQ">
    <property type="taxonomic scope" value="Eukaryota"/>
</dbReference>
<dbReference type="GeneID" id="19401689"/>